<dbReference type="Proteomes" id="UP001296943">
    <property type="component" value="Unassembled WGS sequence"/>
</dbReference>
<organism evidence="3 4">
    <name type="scientific">Aquibacillus albus</name>
    <dbReference type="NCBI Taxonomy" id="1168171"/>
    <lineage>
        <taxon>Bacteria</taxon>
        <taxon>Bacillati</taxon>
        <taxon>Bacillota</taxon>
        <taxon>Bacilli</taxon>
        <taxon>Bacillales</taxon>
        <taxon>Bacillaceae</taxon>
        <taxon>Aquibacillus</taxon>
    </lineage>
</organism>
<comment type="caution">
    <text evidence="3">The sequence shown here is derived from an EMBL/GenBank/DDBJ whole genome shotgun (WGS) entry which is preliminary data.</text>
</comment>
<dbReference type="PANTHER" id="PTHR43563:SF14">
    <property type="entry name" value="AMINE OXIDASE"/>
    <property type="match status" value="1"/>
</dbReference>
<name>A0ABS2N3M9_9BACI</name>
<dbReference type="InterPro" id="IPR050703">
    <property type="entry name" value="Flavin_MAO"/>
</dbReference>
<keyword evidence="3" id="KW-0560">Oxidoreductase</keyword>
<dbReference type="InterPro" id="IPR036188">
    <property type="entry name" value="FAD/NAD-bd_sf"/>
</dbReference>
<accession>A0ABS2N3M9</accession>
<evidence type="ECO:0000259" key="2">
    <source>
        <dbReference type="Pfam" id="PF01593"/>
    </source>
</evidence>
<proteinExistence type="inferred from homology"/>
<evidence type="ECO:0000313" key="4">
    <source>
        <dbReference type="Proteomes" id="UP001296943"/>
    </source>
</evidence>
<dbReference type="Pfam" id="PF13450">
    <property type="entry name" value="NAD_binding_8"/>
    <property type="match status" value="1"/>
</dbReference>
<reference evidence="3 4" key="1">
    <citation type="submission" date="2021-01" db="EMBL/GenBank/DDBJ databases">
        <title>Genomic Encyclopedia of Type Strains, Phase IV (KMG-IV): sequencing the most valuable type-strain genomes for metagenomic binning, comparative biology and taxonomic classification.</title>
        <authorList>
            <person name="Goeker M."/>
        </authorList>
    </citation>
    <scope>NUCLEOTIDE SEQUENCE [LARGE SCALE GENOMIC DNA]</scope>
    <source>
        <strain evidence="3 4">DSM 23711</strain>
    </source>
</reference>
<evidence type="ECO:0000256" key="1">
    <source>
        <dbReference type="ARBA" id="ARBA00005995"/>
    </source>
</evidence>
<dbReference type="PANTHER" id="PTHR43563">
    <property type="entry name" value="AMINE OXIDASE"/>
    <property type="match status" value="1"/>
</dbReference>
<dbReference type="InterPro" id="IPR002937">
    <property type="entry name" value="Amino_oxidase"/>
</dbReference>
<dbReference type="Pfam" id="PF01593">
    <property type="entry name" value="Amino_oxidase"/>
    <property type="match status" value="1"/>
</dbReference>
<keyword evidence="4" id="KW-1185">Reference proteome</keyword>
<feature type="domain" description="Amine oxidase" evidence="2">
    <location>
        <begin position="112"/>
        <end position="362"/>
    </location>
</feature>
<dbReference type="Gene3D" id="3.50.50.60">
    <property type="entry name" value="FAD/NAD(P)-binding domain"/>
    <property type="match status" value="2"/>
</dbReference>
<dbReference type="EMBL" id="JAFBDR010000020">
    <property type="protein sequence ID" value="MBM7572743.1"/>
    <property type="molecule type" value="Genomic_DNA"/>
</dbReference>
<dbReference type="RefSeq" id="WP_204501355.1">
    <property type="nucleotide sequence ID" value="NZ_JAFBDR010000020.1"/>
</dbReference>
<dbReference type="SUPFAM" id="SSF54373">
    <property type="entry name" value="FAD-linked reductases, C-terminal domain"/>
    <property type="match status" value="1"/>
</dbReference>
<dbReference type="SUPFAM" id="SSF51905">
    <property type="entry name" value="FAD/NAD(P)-binding domain"/>
    <property type="match status" value="1"/>
</dbReference>
<protein>
    <submittedName>
        <fullName evidence="3">Monoamine oxidase</fullName>
        <ecNumber evidence="3">1.4.3.4</ecNumber>
    </submittedName>
</protein>
<dbReference type="GO" id="GO:0097621">
    <property type="term" value="F:monoamine oxidase activity"/>
    <property type="evidence" value="ECO:0007669"/>
    <property type="project" value="UniProtKB-EC"/>
</dbReference>
<dbReference type="EC" id="1.4.3.4" evidence="3"/>
<gene>
    <name evidence="3" type="ORF">JOC48_003274</name>
</gene>
<evidence type="ECO:0000313" key="3">
    <source>
        <dbReference type="EMBL" id="MBM7572743.1"/>
    </source>
</evidence>
<comment type="similarity">
    <text evidence="1">Belongs to the flavin monoamine oxidase family.</text>
</comment>
<sequence>MSNPVVIVGAGLSGLRAASLLSAQGIKCKVLEARDRLGGRVLSASDPNRPDLGKFDLGPTWFWPQYESTITNLVKELNLGTFVQHTKGAMLSERFQNEAPDRYVLPENSGARSIRVIGGVQSLIDAVADTIPTRIVELETRVTAIRLDEAGGITVEADLADGKRKKVSASAVILALPPRIVARHIEFSPSLPPNLITDLVSKPTWMAGQAKAVAVYDRPFWRESGLSGFVTSWVGPLQEIHDASPETGAGALFGFFGMPAKARRELGEGNVLNLVIDQLVRLFGTSAQNVKAILYKDWSRDFETAVEEDLEPLRDFPSYGQPPKAGVWEKKIIFAGTEANSQYGGHLEGALQSAEQAVSEIIPFNNKPI</sequence>